<dbReference type="PROSITE" id="PS50039">
    <property type="entry name" value="FORK_HEAD_3"/>
    <property type="match status" value="1"/>
</dbReference>
<dbReference type="PANTHER" id="PTHR46078:SF2">
    <property type="entry name" value="FORK-HEAD DOMAIN-CONTAINING PROTEIN"/>
    <property type="match status" value="1"/>
</dbReference>
<dbReference type="PANTHER" id="PTHR46078">
    <property type="entry name" value="FORKHEAD BOX PROTEIN J2 FAMILY MEMBER"/>
    <property type="match status" value="1"/>
</dbReference>
<dbReference type="GO" id="GO:0005634">
    <property type="term" value="C:nucleus"/>
    <property type="evidence" value="ECO:0007669"/>
    <property type="project" value="UniProtKB-SubCell"/>
</dbReference>
<evidence type="ECO:0000313" key="8">
    <source>
        <dbReference type="Proteomes" id="UP000292362"/>
    </source>
</evidence>
<evidence type="ECO:0000313" key="7">
    <source>
        <dbReference type="EMBL" id="TBU00421.1"/>
    </source>
</evidence>
<dbReference type="PROSITE" id="PS00658">
    <property type="entry name" value="FORK_HEAD_2"/>
    <property type="match status" value="1"/>
</dbReference>
<feature type="DNA-binding region" description="Fork-head" evidence="5">
    <location>
        <begin position="195"/>
        <end position="286"/>
    </location>
</feature>
<dbReference type="InterPro" id="IPR030456">
    <property type="entry name" value="TF_fork_head_CS_2"/>
</dbReference>
<keyword evidence="2 5" id="KW-0238">DNA-binding</keyword>
<keyword evidence="1" id="KW-0805">Transcription regulation</keyword>
<protein>
    <submittedName>
        <fullName evidence="7">Forkhead domain-containing protein</fullName>
    </submittedName>
</protein>
<organism evidence="7 8">
    <name type="scientific">Hamiltosporidium tvaerminnensis</name>
    <dbReference type="NCBI Taxonomy" id="1176355"/>
    <lineage>
        <taxon>Eukaryota</taxon>
        <taxon>Fungi</taxon>
        <taxon>Fungi incertae sedis</taxon>
        <taxon>Microsporidia</taxon>
        <taxon>Dubosqiidae</taxon>
        <taxon>Hamiltosporidium</taxon>
    </lineage>
</organism>
<dbReference type="InterPro" id="IPR036388">
    <property type="entry name" value="WH-like_DNA-bd_sf"/>
</dbReference>
<evidence type="ECO:0000259" key="6">
    <source>
        <dbReference type="PROSITE" id="PS50039"/>
    </source>
</evidence>
<keyword evidence="3" id="KW-0804">Transcription</keyword>
<dbReference type="AlphaFoldDB" id="A0A4Q9L0Y0"/>
<name>A0A4Q9L0Y0_9MICR</name>
<gene>
    <name evidence="7" type="ORF">CWI37_1010p0010</name>
</gene>
<dbReference type="InterPro" id="IPR018122">
    <property type="entry name" value="TF_fork_head_CS_1"/>
</dbReference>
<dbReference type="SMART" id="SM00339">
    <property type="entry name" value="FH"/>
    <property type="match status" value="1"/>
</dbReference>
<feature type="domain" description="Fork-head" evidence="6">
    <location>
        <begin position="195"/>
        <end position="286"/>
    </location>
</feature>
<comment type="caution">
    <text evidence="7">The sequence shown here is derived from an EMBL/GenBank/DDBJ whole genome shotgun (WGS) entry which is preliminary data.</text>
</comment>
<evidence type="ECO:0000256" key="3">
    <source>
        <dbReference type="ARBA" id="ARBA00023163"/>
    </source>
</evidence>
<reference evidence="7 8" key="1">
    <citation type="submission" date="2017-12" db="EMBL/GenBank/DDBJ databases">
        <authorList>
            <person name="Pombert J.-F."/>
            <person name="Haag K.L."/>
            <person name="Ebert D."/>
        </authorList>
    </citation>
    <scope>NUCLEOTIDE SEQUENCE [LARGE SCALE GENOMIC DNA]</scope>
    <source>
        <strain evidence="7">FI-OER-3-3</strain>
    </source>
</reference>
<sequence>MYFIGNDRVGFYYPFDYSTTGPMIVDYNDINFKNVKSFSSNQTNEVKVEKPGHLNHDNYTNNGKSFENCDENKIENRNILFKRKLNLSNTNFQMNEKNMEIRNILNSEKCTNQLIKETQTPRFKLFQNYFSNELSSSMVQDIRNQQSNNYFEKDIFKNDSTLQFYSKERGKPIACINPKVIADETEVESKINSEKPPYSYAQLITMALKKGGKPQLTLNEIYTWIVNNYEYFKNADGVWKNSIRHNLSLNKCFVKIARSKGSPGKGGYWALDPNIVSDNDEPRKKKPKKITDSPIFNTDSMNGSHSYSFINLNSINKDEIHDFYKRFDSIYSKGGGLSHRKIDSSNRRYDYLDQANNFLNVNNLGTNK</sequence>
<dbReference type="InterPro" id="IPR001766">
    <property type="entry name" value="Fork_head_dom"/>
</dbReference>
<dbReference type="PROSITE" id="PS00657">
    <property type="entry name" value="FORK_HEAD_1"/>
    <property type="match status" value="1"/>
</dbReference>
<evidence type="ECO:0000256" key="5">
    <source>
        <dbReference type="PROSITE-ProRule" id="PRU00089"/>
    </source>
</evidence>
<dbReference type="GO" id="GO:0000978">
    <property type="term" value="F:RNA polymerase II cis-regulatory region sequence-specific DNA binding"/>
    <property type="evidence" value="ECO:0007669"/>
    <property type="project" value="TreeGrafter"/>
</dbReference>
<evidence type="ECO:0000256" key="1">
    <source>
        <dbReference type="ARBA" id="ARBA00023015"/>
    </source>
</evidence>
<accession>A0A4Q9L0Y0</accession>
<evidence type="ECO:0000256" key="2">
    <source>
        <dbReference type="ARBA" id="ARBA00023125"/>
    </source>
</evidence>
<dbReference type="Gene3D" id="1.10.10.10">
    <property type="entry name" value="Winged helix-like DNA-binding domain superfamily/Winged helix DNA-binding domain"/>
    <property type="match status" value="1"/>
</dbReference>
<dbReference type="Pfam" id="PF00250">
    <property type="entry name" value="Forkhead"/>
    <property type="match status" value="1"/>
</dbReference>
<dbReference type="EMBL" id="PITJ01001010">
    <property type="protein sequence ID" value="TBU00421.1"/>
    <property type="molecule type" value="Genomic_DNA"/>
</dbReference>
<dbReference type="GO" id="GO:0000981">
    <property type="term" value="F:DNA-binding transcription factor activity, RNA polymerase II-specific"/>
    <property type="evidence" value="ECO:0007669"/>
    <property type="project" value="TreeGrafter"/>
</dbReference>
<dbReference type="PRINTS" id="PR00053">
    <property type="entry name" value="FORKHEAD"/>
</dbReference>
<dbReference type="Proteomes" id="UP000292362">
    <property type="component" value="Unassembled WGS sequence"/>
</dbReference>
<dbReference type="VEuPathDB" id="MicrosporidiaDB:CWI37_1010p0010"/>
<comment type="subcellular location">
    <subcellularLocation>
        <location evidence="5">Nucleus</location>
    </subcellularLocation>
</comment>
<proteinExistence type="predicted"/>
<keyword evidence="4 5" id="KW-0539">Nucleus</keyword>
<evidence type="ECO:0000256" key="4">
    <source>
        <dbReference type="ARBA" id="ARBA00023242"/>
    </source>
</evidence>
<dbReference type="InterPro" id="IPR045912">
    <property type="entry name" value="FOXJ2/3-like"/>
</dbReference>
<dbReference type="InterPro" id="IPR036390">
    <property type="entry name" value="WH_DNA-bd_sf"/>
</dbReference>
<dbReference type="FunFam" id="1.10.10.10:FF:000135">
    <property type="entry name" value="forkhead box protein G1"/>
    <property type="match status" value="1"/>
</dbReference>
<dbReference type="SUPFAM" id="SSF46785">
    <property type="entry name" value="Winged helix' DNA-binding domain"/>
    <property type="match status" value="1"/>
</dbReference>